<dbReference type="EMBL" id="CADDAV010000012">
    <property type="protein sequence ID" value="CAB0595385.1"/>
    <property type="molecule type" value="Genomic_DNA"/>
</dbReference>
<evidence type="ECO:0000256" key="3">
    <source>
        <dbReference type="ARBA" id="ARBA00022840"/>
    </source>
</evidence>
<sequence>MISASDVVVGRCGRLVVHGVTLRVGAGEIVGIVGPNGCGKSTLLQAIHGALKLAGGKVIVDGNDIHQLRVKDIAKQIAVVAQERDQALPLTVRDAVGLGALAYRRLLDFNADANEAIVSKALEHVSLTSLQHRHITELSGGERQRALIARAIVQQADHLLLDEPTNHLDLAHQFELIELVRDLRCATIVVLHDLNLAARYCDRVVVLGSDGHVVAAGEPADAFTPEMITDVFGVAVERVVVGGRMHLVFDSLTSL</sequence>
<dbReference type="SUPFAM" id="SSF52540">
    <property type="entry name" value="P-loop containing nucleoside triphosphate hydrolases"/>
    <property type="match status" value="1"/>
</dbReference>
<dbReference type="InterPro" id="IPR017871">
    <property type="entry name" value="ABC_transporter-like_CS"/>
</dbReference>
<dbReference type="InterPro" id="IPR027417">
    <property type="entry name" value="P-loop_NTPase"/>
</dbReference>
<comment type="caution">
    <text evidence="4">The sequence shown here is derived from an EMBL/GenBank/DDBJ whole genome shotgun (WGS) entry which is preliminary data.</text>
</comment>
<evidence type="ECO:0000313" key="5">
    <source>
        <dbReference type="Proteomes" id="UP000480222"/>
    </source>
</evidence>
<evidence type="ECO:0000256" key="2">
    <source>
        <dbReference type="ARBA" id="ARBA00022741"/>
    </source>
</evidence>
<gene>
    <name evidence="4" type="ORF">CIP107547_00964</name>
</gene>
<dbReference type="SMART" id="SM00382">
    <property type="entry name" value="AAA"/>
    <property type="match status" value="1"/>
</dbReference>
<dbReference type="InterPro" id="IPR003439">
    <property type="entry name" value="ABC_transporter-like_ATP-bd"/>
</dbReference>
<dbReference type="PROSITE" id="PS00211">
    <property type="entry name" value="ABC_TRANSPORTER_1"/>
    <property type="match status" value="1"/>
</dbReference>
<dbReference type="Proteomes" id="UP000480222">
    <property type="component" value="Unassembled WGS sequence"/>
</dbReference>
<dbReference type="FunFam" id="3.40.50.300:FF:000134">
    <property type="entry name" value="Iron-enterobactin ABC transporter ATP-binding protein"/>
    <property type="match status" value="1"/>
</dbReference>
<dbReference type="PROSITE" id="PS50893">
    <property type="entry name" value="ABC_TRANSPORTER_2"/>
    <property type="match status" value="1"/>
</dbReference>
<dbReference type="KEGG" id="cdip:ERS451417_01902"/>
<accession>A0A0D6GVJ5</accession>
<dbReference type="InterPro" id="IPR003593">
    <property type="entry name" value="AAA+_ATPase"/>
</dbReference>
<reference evidence="4 5" key="1">
    <citation type="submission" date="2020-02" db="EMBL/GenBank/DDBJ databases">
        <authorList>
            <person name="Brisse S."/>
        </authorList>
    </citation>
    <scope>NUCLEOTIDE SEQUENCE [LARGE SCALE GENOMIC DNA]</scope>
    <source>
        <strain evidence="4">CIP107547</strain>
    </source>
</reference>
<protein>
    <submittedName>
        <fullName evidence="4">ABC transporter ATP-binding protein</fullName>
    </submittedName>
</protein>
<dbReference type="PANTHER" id="PTHR42794">
    <property type="entry name" value="HEMIN IMPORT ATP-BINDING PROTEIN HMUV"/>
    <property type="match status" value="1"/>
</dbReference>
<dbReference type="Gene3D" id="3.40.50.300">
    <property type="entry name" value="P-loop containing nucleotide triphosphate hydrolases"/>
    <property type="match status" value="1"/>
</dbReference>
<dbReference type="RefSeq" id="WP_014319286.1">
    <property type="nucleotide sequence ID" value="NZ_CP040520.1"/>
</dbReference>
<organism evidence="4 5">
    <name type="scientific">Corynebacterium diphtheriae</name>
    <dbReference type="NCBI Taxonomy" id="1717"/>
    <lineage>
        <taxon>Bacteria</taxon>
        <taxon>Bacillati</taxon>
        <taxon>Actinomycetota</taxon>
        <taxon>Actinomycetes</taxon>
        <taxon>Mycobacteriales</taxon>
        <taxon>Corynebacteriaceae</taxon>
        <taxon>Corynebacterium</taxon>
    </lineage>
</organism>
<keyword evidence="3 4" id="KW-0067">ATP-binding</keyword>
<keyword evidence="2" id="KW-0547">Nucleotide-binding</keyword>
<dbReference type="GO" id="GO:0016887">
    <property type="term" value="F:ATP hydrolysis activity"/>
    <property type="evidence" value="ECO:0007669"/>
    <property type="project" value="InterPro"/>
</dbReference>
<dbReference type="AlphaFoldDB" id="A0A0D6GVJ5"/>
<evidence type="ECO:0000313" key="4">
    <source>
        <dbReference type="EMBL" id="CAB0595385.1"/>
    </source>
</evidence>
<keyword evidence="1" id="KW-0813">Transport</keyword>
<dbReference type="PANTHER" id="PTHR42794:SF2">
    <property type="entry name" value="ABC TRANSPORTER ATP-BINDING PROTEIN"/>
    <property type="match status" value="1"/>
</dbReference>
<evidence type="ECO:0000256" key="1">
    <source>
        <dbReference type="ARBA" id="ARBA00022448"/>
    </source>
</evidence>
<dbReference type="GO" id="GO:0005524">
    <property type="term" value="F:ATP binding"/>
    <property type="evidence" value="ECO:0007669"/>
    <property type="project" value="UniProtKB-KW"/>
</dbReference>
<dbReference type="GeneID" id="29421969"/>
<dbReference type="CDD" id="cd03214">
    <property type="entry name" value="ABC_Iron-Siderophores_B12_Hemin"/>
    <property type="match status" value="1"/>
</dbReference>
<name>A0A0D6GVJ5_CORDP</name>
<proteinExistence type="predicted"/>
<dbReference type="Pfam" id="PF00005">
    <property type="entry name" value="ABC_tran"/>
    <property type="match status" value="1"/>
</dbReference>